<evidence type="ECO:0000313" key="12">
    <source>
        <dbReference type="EMBL" id="OIK02870.1"/>
    </source>
</evidence>
<evidence type="ECO:0000256" key="7">
    <source>
        <dbReference type="PIRSR" id="PIRSR602386-1"/>
    </source>
</evidence>
<evidence type="ECO:0000256" key="2">
    <source>
        <dbReference type="ARBA" id="ARBA00022448"/>
    </source>
</evidence>
<keyword evidence="2" id="KW-0813">Transport</keyword>
<dbReference type="PANTHER" id="PTHR36507:SF1">
    <property type="entry name" value="BLL1555 PROTEIN"/>
    <property type="match status" value="1"/>
</dbReference>
<gene>
    <name evidence="12" type="ORF">BIV23_24095</name>
</gene>
<keyword evidence="3 7" id="KW-0479">Metal-binding</keyword>
<accession>A0A1S2Q9Q9</accession>
<keyword evidence="5" id="KW-0249">Electron transport</keyword>
<feature type="chain" id="PRO_5010193154" description="Blue (type 1) copper domain-containing protein" evidence="10">
    <location>
        <begin position="38"/>
        <end position="239"/>
    </location>
</feature>
<name>A0A1S2Q9Q9_9ACTN</name>
<keyword evidence="9" id="KW-0812">Transmembrane</keyword>
<dbReference type="PRINTS" id="PR00155">
    <property type="entry name" value="AMICYANIN"/>
</dbReference>
<keyword evidence="6 7" id="KW-0186">Copper</keyword>
<evidence type="ECO:0000313" key="13">
    <source>
        <dbReference type="Proteomes" id="UP000179642"/>
    </source>
</evidence>
<evidence type="ECO:0000256" key="6">
    <source>
        <dbReference type="ARBA" id="ARBA00023008"/>
    </source>
</evidence>
<evidence type="ECO:0000256" key="10">
    <source>
        <dbReference type="SAM" id="SignalP"/>
    </source>
</evidence>
<comment type="subcellular location">
    <subcellularLocation>
        <location evidence="1">Periplasm</location>
    </subcellularLocation>
</comment>
<feature type="binding site" evidence="7">
    <location>
        <position position="109"/>
    </location>
    <ligand>
        <name>Cu cation</name>
        <dbReference type="ChEBI" id="CHEBI:23378"/>
    </ligand>
</feature>
<dbReference type="SUPFAM" id="SSF49503">
    <property type="entry name" value="Cupredoxins"/>
    <property type="match status" value="1"/>
</dbReference>
<keyword evidence="13" id="KW-1185">Reference proteome</keyword>
<dbReference type="EMBL" id="MLYO01000039">
    <property type="protein sequence ID" value="OIK02870.1"/>
    <property type="molecule type" value="Genomic_DNA"/>
</dbReference>
<keyword evidence="9" id="KW-1133">Transmembrane helix</keyword>
<evidence type="ECO:0000259" key="11">
    <source>
        <dbReference type="Pfam" id="PF00127"/>
    </source>
</evidence>
<keyword evidence="9" id="KW-0472">Membrane</keyword>
<evidence type="ECO:0000256" key="4">
    <source>
        <dbReference type="ARBA" id="ARBA00022764"/>
    </source>
</evidence>
<feature type="binding site" evidence="7">
    <location>
        <position position="73"/>
    </location>
    <ligand>
        <name>Cu cation</name>
        <dbReference type="ChEBI" id="CHEBI:23378"/>
    </ligand>
</feature>
<comment type="caution">
    <text evidence="12">The sequence shown here is derived from an EMBL/GenBank/DDBJ whole genome shotgun (WGS) entry which is preliminary data.</text>
</comment>
<feature type="domain" description="Blue (type 1) copper" evidence="11">
    <location>
        <begin position="48"/>
        <end position="121"/>
    </location>
</feature>
<feature type="region of interest" description="Disordered" evidence="8">
    <location>
        <begin position="126"/>
        <end position="194"/>
    </location>
</feature>
<dbReference type="GO" id="GO:0005507">
    <property type="term" value="F:copper ion binding"/>
    <property type="evidence" value="ECO:0007669"/>
    <property type="project" value="InterPro"/>
</dbReference>
<feature type="signal peptide" evidence="10">
    <location>
        <begin position="1"/>
        <end position="37"/>
    </location>
</feature>
<dbReference type="InterPro" id="IPR035668">
    <property type="entry name" value="Amicyanin"/>
</dbReference>
<dbReference type="CDD" id="cd13921">
    <property type="entry name" value="Amicyanin"/>
    <property type="match status" value="1"/>
</dbReference>
<feature type="binding site" evidence="7">
    <location>
        <position position="112"/>
    </location>
    <ligand>
        <name>Cu cation</name>
        <dbReference type="ChEBI" id="CHEBI:23378"/>
    </ligand>
</feature>
<keyword evidence="10" id="KW-0732">Signal</keyword>
<dbReference type="InterPro" id="IPR008972">
    <property type="entry name" value="Cupredoxin"/>
</dbReference>
<comment type="cofactor">
    <cofactor evidence="7">
        <name>Cu cation</name>
        <dbReference type="ChEBI" id="CHEBI:23378"/>
    </cofactor>
    <text evidence="7">Binds 1 copper ion per subunit.</text>
</comment>
<reference evidence="12 13" key="1">
    <citation type="submission" date="2016-10" db="EMBL/GenBank/DDBJ databases">
        <title>Genome sequence of Streptomyces sp. MUSC 1.</title>
        <authorList>
            <person name="Lee L.-H."/>
            <person name="Ser H.-L."/>
            <person name="Law J.W.-F."/>
        </authorList>
    </citation>
    <scope>NUCLEOTIDE SEQUENCE [LARGE SCALE GENOMIC DNA]</scope>
    <source>
        <strain evidence="12 13">MUSC 1</strain>
    </source>
</reference>
<dbReference type="Pfam" id="PF00127">
    <property type="entry name" value="Copper-bind"/>
    <property type="match status" value="1"/>
</dbReference>
<sequence>MQPLTIRPRPARGARLLLAVLLMAAGVGFLSARPAHAASSHQVVMSGYAFGPRALTITAGDTVTWVNQDQAPHDVKTISGPDSIHSPMLAKGASWSHTFTTPGTYGYVCTVHPGMTAQLLVQAAPAPTAHPTAQQHAGRAPAPAAAQPTRSTRSAATATGHTGHGSTAAAAAPASGTPSAAASQQATAPTENTASAARPLDPLLLLAGIVAGVAVLCLLLVGSRSAATGPRGGGPASSS</sequence>
<evidence type="ECO:0000256" key="5">
    <source>
        <dbReference type="ARBA" id="ARBA00022982"/>
    </source>
</evidence>
<dbReference type="InterPro" id="IPR002386">
    <property type="entry name" value="Amicyanin/Pseudoazurin"/>
</dbReference>
<feature type="transmembrane region" description="Helical" evidence="9">
    <location>
        <begin position="203"/>
        <end position="221"/>
    </location>
</feature>
<dbReference type="GO" id="GO:0009055">
    <property type="term" value="F:electron transfer activity"/>
    <property type="evidence" value="ECO:0007669"/>
    <property type="project" value="InterPro"/>
</dbReference>
<protein>
    <recommendedName>
        <fullName evidence="11">Blue (type 1) copper domain-containing protein</fullName>
    </recommendedName>
</protein>
<dbReference type="Gene3D" id="2.60.40.420">
    <property type="entry name" value="Cupredoxins - blue copper proteins"/>
    <property type="match status" value="1"/>
</dbReference>
<proteinExistence type="predicted"/>
<dbReference type="AlphaFoldDB" id="A0A1S2Q9Q9"/>
<keyword evidence="4" id="KW-0574">Periplasm</keyword>
<dbReference type="GO" id="GO:0042597">
    <property type="term" value="C:periplasmic space"/>
    <property type="evidence" value="ECO:0007669"/>
    <property type="project" value="UniProtKB-SubCell"/>
</dbReference>
<dbReference type="RefSeq" id="WP_071383025.1">
    <property type="nucleotide sequence ID" value="NZ_MLYO01000039.1"/>
</dbReference>
<dbReference type="InterPro" id="IPR052721">
    <property type="entry name" value="ET_Amicyanin"/>
</dbReference>
<organism evidence="12 13">
    <name type="scientific">Streptomyces monashensis</name>
    <dbReference type="NCBI Taxonomy" id="1678012"/>
    <lineage>
        <taxon>Bacteria</taxon>
        <taxon>Bacillati</taxon>
        <taxon>Actinomycetota</taxon>
        <taxon>Actinomycetes</taxon>
        <taxon>Kitasatosporales</taxon>
        <taxon>Streptomycetaceae</taxon>
        <taxon>Streptomyces</taxon>
    </lineage>
</organism>
<evidence type="ECO:0000256" key="3">
    <source>
        <dbReference type="ARBA" id="ARBA00022723"/>
    </source>
</evidence>
<dbReference type="PANTHER" id="PTHR36507">
    <property type="entry name" value="BLL1555 PROTEIN"/>
    <property type="match status" value="1"/>
</dbReference>
<dbReference type="InterPro" id="IPR000923">
    <property type="entry name" value="BlueCu_1"/>
</dbReference>
<dbReference type="Proteomes" id="UP000179642">
    <property type="component" value="Unassembled WGS sequence"/>
</dbReference>
<evidence type="ECO:0000256" key="9">
    <source>
        <dbReference type="SAM" id="Phobius"/>
    </source>
</evidence>
<evidence type="ECO:0000256" key="1">
    <source>
        <dbReference type="ARBA" id="ARBA00004418"/>
    </source>
</evidence>
<dbReference type="InterPro" id="IPR001235">
    <property type="entry name" value="Copper_blue_Plastocyanin"/>
</dbReference>
<evidence type="ECO:0000256" key="8">
    <source>
        <dbReference type="SAM" id="MobiDB-lite"/>
    </source>
</evidence>
<dbReference type="PRINTS" id="PR00156">
    <property type="entry name" value="COPPERBLUE"/>
</dbReference>